<evidence type="ECO:0000256" key="1">
    <source>
        <dbReference type="SAM" id="Phobius"/>
    </source>
</evidence>
<name>A0A644YK55_9ZZZZ</name>
<protein>
    <submittedName>
        <fullName evidence="2">Uncharacterized protein</fullName>
    </submittedName>
</protein>
<reference evidence="2" key="1">
    <citation type="submission" date="2019-08" db="EMBL/GenBank/DDBJ databases">
        <authorList>
            <person name="Kucharzyk K."/>
            <person name="Murdoch R.W."/>
            <person name="Higgins S."/>
            <person name="Loffler F."/>
        </authorList>
    </citation>
    <scope>NUCLEOTIDE SEQUENCE</scope>
</reference>
<accession>A0A644YK55</accession>
<dbReference type="EMBL" id="VSSQ01005407">
    <property type="protein sequence ID" value="MPM29022.1"/>
    <property type="molecule type" value="Genomic_DNA"/>
</dbReference>
<organism evidence="2">
    <name type="scientific">bioreactor metagenome</name>
    <dbReference type="NCBI Taxonomy" id="1076179"/>
    <lineage>
        <taxon>unclassified sequences</taxon>
        <taxon>metagenomes</taxon>
        <taxon>ecological metagenomes</taxon>
    </lineage>
</organism>
<dbReference type="AlphaFoldDB" id="A0A644YK55"/>
<comment type="caution">
    <text evidence="2">The sequence shown here is derived from an EMBL/GenBank/DDBJ whole genome shotgun (WGS) entry which is preliminary data.</text>
</comment>
<keyword evidence="1" id="KW-0472">Membrane</keyword>
<keyword evidence="1" id="KW-0812">Transmembrane</keyword>
<proteinExistence type="predicted"/>
<gene>
    <name evidence="2" type="ORF">SDC9_75560</name>
</gene>
<evidence type="ECO:0000313" key="2">
    <source>
        <dbReference type="EMBL" id="MPM29022.1"/>
    </source>
</evidence>
<sequence>MVCSCPFYRCSGKHCGQGLIIQLERHRGACFQLSLRLQVSVVRIDYVHGRGHMHVLQGVFAVILRMFFFHTVVVGIDMLFHFLFGGSDVELQINCRVFVHINRCFFL</sequence>
<keyword evidence="1" id="KW-1133">Transmembrane helix</keyword>
<feature type="transmembrane region" description="Helical" evidence="1">
    <location>
        <begin position="59"/>
        <end position="84"/>
    </location>
</feature>